<name>A0A1C3ZD78_9GAMM</name>
<dbReference type="GO" id="GO:0030234">
    <property type="term" value="F:enzyme regulator activity"/>
    <property type="evidence" value="ECO:0007669"/>
    <property type="project" value="TreeGrafter"/>
</dbReference>
<keyword evidence="4" id="KW-1185">Reference proteome</keyword>
<evidence type="ECO:0008006" key="5">
    <source>
        <dbReference type="Google" id="ProtNLM"/>
    </source>
</evidence>
<feature type="region of interest" description="Disordered" evidence="1">
    <location>
        <begin position="189"/>
        <end position="212"/>
    </location>
</feature>
<dbReference type="Pfam" id="PF13036">
    <property type="entry name" value="LpoB"/>
    <property type="match status" value="1"/>
</dbReference>
<evidence type="ECO:0000256" key="1">
    <source>
        <dbReference type="SAM" id="MobiDB-lite"/>
    </source>
</evidence>
<dbReference type="GO" id="GO:0031241">
    <property type="term" value="C:periplasmic side of cell outer membrane"/>
    <property type="evidence" value="ECO:0007669"/>
    <property type="project" value="TreeGrafter"/>
</dbReference>
<feature type="signal peptide" evidence="2">
    <location>
        <begin position="1"/>
        <end position="23"/>
    </location>
</feature>
<dbReference type="PROSITE" id="PS51257">
    <property type="entry name" value="PROKAR_LIPOPROTEIN"/>
    <property type="match status" value="1"/>
</dbReference>
<dbReference type="InterPro" id="IPR014094">
    <property type="entry name" value="LpoB"/>
</dbReference>
<dbReference type="Proteomes" id="UP000199698">
    <property type="component" value="Unassembled WGS sequence"/>
</dbReference>
<dbReference type="OrthoDB" id="6466283at2"/>
<gene>
    <name evidence="3" type="ORF">GA0061080_100436</name>
</gene>
<dbReference type="Gene3D" id="3.40.50.10610">
    <property type="entry name" value="ABC-type transport auxiliary lipoprotein component"/>
    <property type="match status" value="1"/>
</dbReference>
<evidence type="ECO:0000313" key="4">
    <source>
        <dbReference type="Proteomes" id="UP000199698"/>
    </source>
</evidence>
<dbReference type="PANTHER" id="PTHR40593">
    <property type="entry name" value="PENICILLIN-BINDING PROTEIN ACTIVATOR LPOB"/>
    <property type="match status" value="1"/>
</dbReference>
<keyword evidence="2" id="KW-0732">Signal</keyword>
<protein>
    <recommendedName>
        <fullName evidence="5">Penicillin-binding protein activator LpoB</fullName>
    </recommendedName>
</protein>
<evidence type="ECO:0000256" key="2">
    <source>
        <dbReference type="SAM" id="SignalP"/>
    </source>
</evidence>
<feature type="compositionally biased region" description="Polar residues" evidence="1">
    <location>
        <begin position="197"/>
        <end position="212"/>
    </location>
</feature>
<reference evidence="4" key="1">
    <citation type="submission" date="2016-08" db="EMBL/GenBank/DDBJ databases">
        <authorList>
            <person name="Varghese N."/>
            <person name="Submissions Spin"/>
        </authorList>
    </citation>
    <scope>NUCLEOTIDE SEQUENCE [LARGE SCALE GENOMIC DNA]</scope>
    <source>
        <strain evidence="4">R-53144</strain>
    </source>
</reference>
<dbReference type="AlphaFoldDB" id="A0A1C3ZD78"/>
<evidence type="ECO:0000313" key="3">
    <source>
        <dbReference type="EMBL" id="SCB80325.1"/>
    </source>
</evidence>
<sequence>MKQIKRIFVVSSLAFLLAGCHLLGNSQKTEVKPPVDVNQPDGTGVIETPPQIVRQTDWHSILSPFISKLVNLSSLDSDNKLILISDIQNRSGDYLASNKIADALHQLMHKQNTFTVVDQQAISQAKQSLGISADDKLVSRGKMIGLAKSMNANYVLFTTIYKVPSESTDTDLAMELLSTKSGEILTRVASKDFPKPSDSNSNAQSKQIGDNQ</sequence>
<dbReference type="GO" id="GO:0009252">
    <property type="term" value="P:peptidoglycan biosynthetic process"/>
    <property type="evidence" value="ECO:0007669"/>
    <property type="project" value="TreeGrafter"/>
</dbReference>
<proteinExistence type="predicted"/>
<dbReference type="STRING" id="1798183.GA0061080_100436"/>
<dbReference type="PANTHER" id="PTHR40593:SF1">
    <property type="entry name" value="PENICILLIN-BINDING PROTEIN ACTIVATOR LPOB"/>
    <property type="match status" value="1"/>
</dbReference>
<accession>A0A1C3ZD78</accession>
<organism evidence="3 4">
    <name type="scientific">Gilliamella intestini</name>
    <dbReference type="NCBI Taxonomy" id="1798183"/>
    <lineage>
        <taxon>Bacteria</taxon>
        <taxon>Pseudomonadati</taxon>
        <taxon>Pseudomonadota</taxon>
        <taxon>Gammaproteobacteria</taxon>
        <taxon>Orbales</taxon>
        <taxon>Orbaceae</taxon>
        <taxon>Gilliamella</taxon>
    </lineage>
</organism>
<feature type="chain" id="PRO_5008688080" description="Penicillin-binding protein activator LpoB" evidence="2">
    <location>
        <begin position="24"/>
        <end position="212"/>
    </location>
</feature>
<dbReference type="RefSeq" id="WP_091119995.1">
    <property type="nucleotide sequence ID" value="NZ_FMBA01000004.1"/>
</dbReference>
<dbReference type="EMBL" id="FMBA01000004">
    <property type="protein sequence ID" value="SCB80325.1"/>
    <property type="molecule type" value="Genomic_DNA"/>
</dbReference>